<evidence type="ECO:0000313" key="2">
    <source>
        <dbReference type="EMBL" id="MBP2349431.1"/>
    </source>
</evidence>
<comment type="caution">
    <text evidence="2">The sequence shown here is derived from an EMBL/GenBank/DDBJ whole genome shotgun (WGS) entry which is preliminary data.</text>
</comment>
<protein>
    <recommendedName>
        <fullName evidence="4">PknH-like extracellular domain-containing protein</fullName>
    </recommendedName>
</protein>
<proteinExistence type="predicted"/>
<dbReference type="Proteomes" id="UP000755585">
    <property type="component" value="Unassembled WGS sequence"/>
</dbReference>
<reference evidence="2 3" key="1">
    <citation type="submission" date="2021-03" db="EMBL/GenBank/DDBJ databases">
        <title>Sequencing the genomes of 1000 actinobacteria strains.</title>
        <authorList>
            <person name="Klenk H.-P."/>
        </authorList>
    </citation>
    <scope>NUCLEOTIDE SEQUENCE [LARGE SCALE GENOMIC DNA]</scope>
    <source>
        <strain evidence="2 3">DSM 18824</strain>
    </source>
</reference>
<evidence type="ECO:0000313" key="3">
    <source>
        <dbReference type="Proteomes" id="UP000755585"/>
    </source>
</evidence>
<evidence type="ECO:0008006" key="4">
    <source>
        <dbReference type="Google" id="ProtNLM"/>
    </source>
</evidence>
<sequence length="219" mass="22898">MKVARSIRRGAVATGAATATLAVGLSLLATQGAGAATTTATALSRSQLLTVGQVKQADARRAWSTQVDKGLLPSTYCGPASTEGKHVAARMARGFTDEMDAYGAQYVSQYANPASARAAYNSVIATLKTCTYSKPAPTHARKITENRVVKGASGDLTQVIRWYDYPKPNDPGSEAGGFPYAVTLKGRTVSVLAFREMGPGVPAPNFDKLARQAAAKVTS</sequence>
<keyword evidence="3" id="KW-1185">Reference proteome</keyword>
<feature type="chain" id="PRO_5047370992" description="PknH-like extracellular domain-containing protein" evidence="1">
    <location>
        <begin position="36"/>
        <end position="219"/>
    </location>
</feature>
<keyword evidence="1" id="KW-0732">Signal</keyword>
<dbReference type="RefSeq" id="WP_209692604.1">
    <property type="nucleotide sequence ID" value="NZ_BAAAVU010000028.1"/>
</dbReference>
<dbReference type="EMBL" id="JAGINT010000001">
    <property type="protein sequence ID" value="MBP2349431.1"/>
    <property type="molecule type" value="Genomic_DNA"/>
</dbReference>
<evidence type="ECO:0000256" key="1">
    <source>
        <dbReference type="SAM" id="SignalP"/>
    </source>
</evidence>
<accession>A0ABS4UCS8</accession>
<feature type="signal peptide" evidence="1">
    <location>
        <begin position="1"/>
        <end position="35"/>
    </location>
</feature>
<organism evidence="2 3">
    <name type="scientific">Kribbella aluminosa</name>
    <dbReference type="NCBI Taxonomy" id="416017"/>
    <lineage>
        <taxon>Bacteria</taxon>
        <taxon>Bacillati</taxon>
        <taxon>Actinomycetota</taxon>
        <taxon>Actinomycetes</taxon>
        <taxon>Propionibacteriales</taxon>
        <taxon>Kribbellaceae</taxon>
        <taxon>Kribbella</taxon>
    </lineage>
</organism>
<name>A0ABS4UCS8_9ACTN</name>
<gene>
    <name evidence="2" type="ORF">JOF29_000514</name>
</gene>